<feature type="region of interest" description="Disordered" evidence="2">
    <location>
        <begin position="46"/>
        <end position="72"/>
    </location>
</feature>
<feature type="compositionally biased region" description="Polar residues" evidence="2">
    <location>
        <begin position="48"/>
        <end position="58"/>
    </location>
</feature>
<feature type="compositionally biased region" description="Acidic residues" evidence="2">
    <location>
        <begin position="59"/>
        <end position="70"/>
    </location>
</feature>
<dbReference type="SMART" id="SM00513">
    <property type="entry name" value="SAP"/>
    <property type="match status" value="1"/>
</dbReference>
<dbReference type="InterPro" id="IPR003034">
    <property type="entry name" value="SAP_dom"/>
</dbReference>
<gene>
    <name evidence="4" type="ORF">DMN91_003461</name>
</gene>
<evidence type="ECO:0000256" key="1">
    <source>
        <dbReference type="SAM" id="Coils"/>
    </source>
</evidence>
<comment type="caution">
    <text evidence="4">The sequence shown here is derived from an EMBL/GenBank/DDBJ whole genome shotgun (WGS) entry which is preliminary data.</text>
</comment>
<dbReference type="Proteomes" id="UP000279307">
    <property type="component" value="Chromosome 4"/>
</dbReference>
<keyword evidence="1" id="KW-0175">Coiled coil</keyword>
<dbReference type="OrthoDB" id="7555371at2759"/>
<dbReference type="Gene3D" id="1.10.720.30">
    <property type="entry name" value="SAP domain"/>
    <property type="match status" value="1"/>
</dbReference>
<dbReference type="AlphaFoldDB" id="A0A3L8DU33"/>
<organism evidence="4">
    <name type="scientific">Ooceraea biroi</name>
    <name type="common">Clonal raider ant</name>
    <name type="synonym">Cerapachys biroi</name>
    <dbReference type="NCBI Taxonomy" id="2015173"/>
    <lineage>
        <taxon>Eukaryota</taxon>
        <taxon>Metazoa</taxon>
        <taxon>Ecdysozoa</taxon>
        <taxon>Arthropoda</taxon>
        <taxon>Hexapoda</taxon>
        <taxon>Insecta</taxon>
        <taxon>Pterygota</taxon>
        <taxon>Neoptera</taxon>
        <taxon>Endopterygota</taxon>
        <taxon>Hymenoptera</taxon>
        <taxon>Apocrita</taxon>
        <taxon>Aculeata</taxon>
        <taxon>Formicoidea</taxon>
        <taxon>Formicidae</taxon>
        <taxon>Dorylinae</taxon>
        <taxon>Ooceraea</taxon>
    </lineage>
</organism>
<evidence type="ECO:0000259" key="3">
    <source>
        <dbReference type="SMART" id="SM00513"/>
    </source>
</evidence>
<reference evidence="4" key="2">
    <citation type="submission" date="2018-07" db="EMBL/GenBank/DDBJ databases">
        <authorList>
            <person name="Mckenzie S.K."/>
            <person name="Kronauer D.J.C."/>
        </authorList>
    </citation>
    <scope>NUCLEOTIDE SEQUENCE</scope>
    <source>
        <strain evidence="4">Clonal line C1</strain>
    </source>
</reference>
<sequence length="624" mass="72790">MSDLKEFTVLELKEALRELNCSMKGLKNKLFLRLQTADPTELWKEKIASSQARQQDPSSADEEEAEAVEEEMTRTNLASSHVDLLRELEMREREKRLMEKELEITRRKLEMLRGMGRQETSMPVMRPAARVTESDLRPKVNINAIAELLPPFNGKEDYDRWERQLKLLKSTYELDDKHTRVLIGSRLKGKALDWLYSKVEFLELPVEQFLMEMKNMFRYRVSKLVLRKEFESRVWKRGEAFSEYLHDKVILANQVPVDERELLDYIVEGILDPALRDQARIQKLNSTAIPNDTMKPSVIIGRDVLQEVGYTLQLNVDQWKTGVEQILNIDVTDEKGLRSNAMDINTEVSNCVQMEVHEMFEKEYVGPVRPEMSVVDAELNLVLKEHQPFSVAPRQLVHSDRFENQISYTEIIECEESKSQSFIHEASQLAHSKKENKLTVEQQTATQVETNKYFEHKSSQSKFFRAYPEVKLNNQLMTKNIKRILDDPEYCSIVESSDNLFFKFITKFMNNGPSRELYKERFRLLKPMYEHTKSITKTEHQEIILSYDAADSPAEAWMKLIESMPSSRQMEKCNKCGDHETVQTTLMANHNIILQKGFRALQKALNFHDVIYNKHCQCGGCLKK</sequence>
<protein>
    <recommendedName>
        <fullName evidence="3">SAP domain-containing protein</fullName>
    </recommendedName>
</protein>
<feature type="coiled-coil region" evidence="1">
    <location>
        <begin position="81"/>
        <end position="115"/>
    </location>
</feature>
<evidence type="ECO:0000313" key="4">
    <source>
        <dbReference type="EMBL" id="RLU23258.1"/>
    </source>
</evidence>
<dbReference type="SUPFAM" id="SSF68906">
    <property type="entry name" value="SAP domain"/>
    <property type="match status" value="1"/>
</dbReference>
<proteinExistence type="predicted"/>
<accession>A0A3L8DU33</accession>
<evidence type="ECO:0000256" key="2">
    <source>
        <dbReference type="SAM" id="MobiDB-lite"/>
    </source>
</evidence>
<name>A0A3L8DU33_OOCBI</name>
<feature type="domain" description="SAP" evidence="3">
    <location>
        <begin position="4"/>
        <end position="38"/>
    </location>
</feature>
<dbReference type="EMBL" id="QOIP01000004">
    <property type="protein sequence ID" value="RLU23258.1"/>
    <property type="molecule type" value="Genomic_DNA"/>
</dbReference>
<reference evidence="4" key="1">
    <citation type="journal article" date="2018" name="Genome Res.">
        <title>The genomic architecture and molecular evolution of ant odorant receptors.</title>
        <authorList>
            <person name="McKenzie S.K."/>
            <person name="Kronauer D.J.C."/>
        </authorList>
    </citation>
    <scope>NUCLEOTIDE SEQUENCE [LARGE SCALE GENOMIC DNA]</scope>
    <source>
        <strain evidence="4">Clonal line C1</strain>
    </source>
</reference>
<dbReference type="InterPro" id="IPR036361">
    <property type="entry name" value="SAP_dom_sf"/>
</dbReference>